<protein>
    <submittedName>
        <fullName evidence="1">Uncharacterized protein</fullName>
    </submittedName>
</protein>
<accession>A0A418DA09</accession>
<dbReference type="AlphaFoldDB" id="A0A418DA09"/>
<gene>
    <name evidence="1" type="ORF">DYB26_013116</name>
</gene>
<organism evidence="1 2">
    <name type="scientific">Aphanomyces astaci</name>
    <name type="common">Crayfish plague agent</name>
    <dbReference type="NCBI Taxonomy" id="112090"/>
    <lineage>
        <taxon>Eukaryota</taxon>
        <taxon>Sar</taxon>
        <taxon>Stramenopiles</taxon>
        <taxon>Oomycota</taxon>
        <taxon>Saprolegniomycetes</taxon>
        <taxon>Saprolegniales</taxon>
        <taxon>Verrucalvaceae</taxon>
        <taxon>Aphanomyces</taxon>
    </lineage>
</organism>
<evidence type="ECO:0000313" key="2">
    <source>
        <dbReference type="Proteomes" id="UP000286510"/>
    </source>
</evidence>
<sequence>MWDEINRLKQHVADLQRNERMLIDAANAAADDRDRFVTHPQLQAGLALKAIATKADVTLVDAVHLKKLDIATFDVSTIIFTFLQV</sequence>
<name>A0A418DA09_APHAT</name>
<comment type="caution">
    <text evidence="1">The sequence shown here is derived from an EMBL/GenBank/DDBJ whole genome shotgun (WGS) entry which is preliminary data.</text>
</comment>
<dbReference type="Proteomes" id="UP000286510">
    <property type="component" value="Unassembled WGS sequence"/>
</dbReference>
<evidence type="ECO:0000313" key="1">
    <source>
        <dbReference type="EMBL" id="RHY91539.1"/>
    </source>
</evidence>
<dbReference type="EMBL" id="QUTF01021788">
    <property type="protein sequence ID" value="RHY91539.1"/>
    <property type="molecule type" value="Genomic_DNA"/>
</dbReference>
<proteinExistence type="predicted"/>
<reference evidence="1 2" key="1">
    <citation type="submission" date="2018-08" db="EMBL/GenBank/DDBJ databases">
        <title>Aphanomyces genome sequencing and annotation.</title>
        <authorList>
            <person name="Minardi D."/>
            <person name="Oidtmann B."/>
            <person name="Van Der Giezen M."/>
            <person name="Studholme D.J."/>
        </authorList>
    </citation>
    <scope>NUCLEOTIDE SEQUENCE [LARGE SCALE GENOMIC DNA]</scope>
    <source>
        <strain evidence="1 2">FDL457</strain>
    </source>
</reference>
<dbReference type="VEuPathDB" id="FungiDB:H257_10351"/>